<dbReference type="Gene3D" id="3.40.630.30">
    <property type="match status" value="1"/>
</dbReference>
<dbReference type="Pfam" id="PF13508">
    <property type="entry name" value="Acetyltransf_7"/>
    <property type="match status" value="1"/>
</dbReference>
<dbReference type="EMBL" id="QQST01000001">
    <property type="protein sequence ID" value="RDI73055.1"/>
    <property type="molecule type" value="Genomic_DNA"/>
</dbReference>
<evidence type="ECO:0000313" key="2">
    <source>
        <dbReference type="EMBL" id="RDI73055.1"/>
    </source>
</evidence>
<dbReference type="GO" id="GO:0016747">
    <property type="term" value="F:acyltransferase activity, transferring groups other than amino-acyl groups"/>
    <property type="evidence" value="ECO:0007669"/>
    <property type="project" value="InterPro"/>
</dbReference>
<proteinExistence type="predicted"/>
<dbReference type="EMBL" id="FNKQ01000003">
    <property type="protein sequence ID" value="SDQ85514.1"/>
    <property type="molecule type" value="Genomic_DNA"/>
</dbReference>
<evidence type="ECO:0000313" key="3">
    <source>
        <dbReference type="EMBL" id="SDQ85514.1"/>
    </source>
</evidence>
<gene>
    <name evidence="2" type="ORF">DWB78_07975</name>
    <name evidence="3" type="ORF">SAMN05216278_2804</name>
</gene>
<sequence>MNLAVREATPGDADDAMFLLDGAMLEADAEAVRRRIESGSVLVAVADAEGDGDVRVVGVCVLDGGEIEQIAVRRERRGRGVGTALVEAVDSRTDGAVTAEFRENVRPFYESLGFEIRETEEGRYRGVLR</sequence>
<reference evidence="3" key="2">
    <citation type="submission" date="2016-10" db="EMBL/GenBank/DDBJ databases">
        <authorList>
            <person name="de Groot N.N."/>
        </authorList>
    </citation>
    <scope>NUCLEOTIDE SEQUENCE [LARGE SCALE GENOMIC DNA]</scope>
    <source>
        <strain evidence="3">CGMCC 1.12397</strain>
    </source>
</reference>
<dbReference type="InterPro" id="IPR000182">
    <property type="entry name" value="GNAT_dom"/>
</dbReference>
<keyword evidence="5" id="KW-1185">Reference proteome</keyword>
<dbReference type="AlphaFoldDB" id="A0A1H1EA38"/>
<organism evidence="3 4">
    <name type="scientific">Halopelagius longus</name>
    <dbReference type="NCBI Taxonomy" id="1236180"/>
    <lineage>
        <taxon>Archaea</taxon>
        <taxon>Methanobacteriati</taxon>
        <taxon>Methanobacteriota</taxon>
        <taxon>Stenosarchaea group</taxon>
        <taxon>Halobacteria</taxon>
        <taxon>Halobacteriales</taxon>
        <taxon>Haloferacaceae</taxon>
    </lineage>
</organism>
<name>A0A1H1EA38_9EURY</name>
<dbReference type="PROSITE" id="PS51186">
    <property type="entry name" value="GNAT"/>
    <property type="match status" value="1"/>
</dbReference>
<evidence type="ECO:0000259" key="1">
    <source>
        <dbReference type="PROSITE" id="PS51186"/>
    </source>
</evidence>
<dbReference type="InterPro" id="IPR016181">
    <property type="entry name" value="Acyl_CoA_acyltransferase"/>
</dbReference>
<accession>A0A1H1EA38</accession>
<reference evidence="4" key="1">
    <citation type="submission" date="2016-10" db="EMBL/GenBank/DDBJ databases">
        <authorList>
            <person name="Varghese N."/>
            <person name="Submissions S."/>
        </authorList>
    </citation>
    <scope>NUCLEOTIDE SEQUENCE [LARGE SCALE GENOMIC DNA]</scope>
    <source>
        <strain evidence="4">CGMCC 1.12397</strain>
    </source>
</reference>
<protein>
    <submittedName>
        <fullName evidence="3">Acetyltransferase (GNAT) domain-containing protein</fullName>
    </submittedName>
    <submittedName>
        <fullName evidence="2">GNAT family N-acetyltransferase</fullName>
    </submittedName>
</protein>
<dbReference type="Proteomes" id="UP000255421">
    <property type="component" value="Unassembled WGS sequence"/>
</dbReference>
<reference evidence="2 5" key="3">
    <citation type="submission" date="2018-07" db="EMBL/GenBank/DDBJ databases">
        <title>Genome sequence of extremly halophilic archaeon Halopelagius longus strain BC12-B1.</title>
        <authorList>
            <person name="Zhang X."/>
        </authorList>
    </citation>
    <scope>NUCLEOTIDE SEQUENCE [LARGE SCALE GENOMIC DNA]</scope>
    <source>
        <strain evidence="2 5">BC12-B1</strain>
    </source>
</reference>
<evidence type="ECO:0000313" key="5">
    <source>
        <dbReference type="Proteomes" id="UP000255421"/>
    </source>
</evidence>
<dbReference type="Proteomes" id="UP000199289">
    <property type="component" value="Unassembled WGS sequence"/>
</dbReference>
<keyword evidence="3" id="KW-0808">Transferase</keyword>
<dbReference type="OrthoDB" id="194677at2157"/>
<dbReference type="SUPFAM" id="SSF55729">
    <property type="entry name" value="Acyl-CoA N-acyltransferases (Nat)"/>
    <property type="match status" value="1"/>
</dbReference>
<evidence type="ECO:0000313" key="4">
    <source>
        <dbReference type="Proteomes" id="UP000199289"/>
    </source>
</evidence>
<feature type="domain" description="N-acetyltransferase" evidence="1">
    <location>
        <begin position="3"/>
        <end position="129"/>
    </location>
</feature>